<evidence type="ECO:0000256" key="1">
    <source>
        <dbReference type="ARBA" id="ARBA00023015"/>
    </source>
</evidence>
<keyword evidence="2" id="KW-0238">DNA-binding</keyword>
<feature type="domain" description="HTH gntR-type" evidence="4">
    <location>
        <begin position="19"/>
        <end position="87"/>
    </location>
</feature>
<dbReference type="InterPro" id="IPR000524">
    <property type="entry name" value="Tscrpt_reg_HTH_GntR"/>
</dbReference>
<protein>
    <submittedName>
        <fullName evidence="5">Transcriptional regulator</fullName>
    </submittedName>
</protein>
<dbReference type="PANTHER" id="PTHR38445:SF12">
    <property type="entry name" value="GNTR-FAMILY TRANSCRIPTIONAL REGULATOR"/>
    <property type="match status" value="1"/>
</dbReference>
<gene>
    <name evidence="5" type="ORF">Lpp14_15976</name>
</gene>
<evidence type="ECO:0000313" key="5">
    <source>
        <dbReference type="EMBL" id="EPC57541.1"/>
    </source>
</evidence>
<comment type="caution">
    <text evidence="5">The sequence shown here is derived from an EMBL/GenBank/DDBJ whole genome shotgun (WGS) entry which is preliminary data.</text>
</comment>
<accession>A0A829GJC7</accession>
<name>A0A829GJC7_LACPA</name>
<dbReference type="AlphaFoldDB" id="A0A829GJC7"/>
<dbReference type="GO" id="GO:0003677">
    <property type="term" value="F:DNA binding"/>
    <property type="evidence" value="ECO:0007669"/>
    <property type="project" value="UniProtKB-KW"/>
</dbReference>
<dbReference type="SMART" id="SM00345">
    <property type="entry name" value="HTH_GNTR"/>
    <property type="match status" value="1"/>
</dbReference>
<feature type="non-terminal residue" evidence="5">
    <location>
        <position position="1"/>
    </location>
</feature>
<evidence type="ECO:0000256" key="2">
    <source>
        <dbReference type="ARBA" id="ARBA00023125"/>
    </source>
</evidence>
<proteinExistence type="predicted"/>
<dbReference type="InterPro" id="IPR036390">
    <property type="entry name" value="WH_DNA-bd_sf"/>
</dbReference>
<dbReference type="EMBL" id="ANJZ01000415">
    <property type="protein sequence ID" value="EPC57541.1"/>
    <property type="molecule type" value="Genomic_DNA"/>
</dbReference>
<reference evidence="5 6" key="1">
    <citation type="journal article" date="2013" name="PLoS ONE">
        <title>Lactobacillus paracasei comparative genomics: towards species pan-genome definition and exploitation of diversity.</title>
        <authorList>
            <person name="Smokvina T."/>
            <person name="Wels M."/>
            <person name="Polka J."/>
            <person name="Chervaux C."/>
            <person name="Brisse S."/>
            <person name="Boekhorst J."/>
            <person name="van Hylckama Vlieg J.E."/>
            <person name="Siezen R.J."/>
        </authorList>
    </citation>
    <scope>NUCLEOTIDE SEQUENCE [LARGE SCALE GENOMIC DNA]</scope>
    <source>
        <strain evidence="5 6">Lpp14</strain>
    </source>
</reference>
<dbReference type="GO" id="GO:0003700">
    <property type="term" value="F:DNA-binding transcription factor activity"/>
    <property type="evidence" value="ECO:0007669"/>
    <property type="project" value="InterPro"/>
</dbReference>
<dbReference type="Pfam" id="PF00392">
    <property type="entry name" value="GntR"/>
    <property type="match status" value="1"/>
</dbReference>
<keyword evidence="1" id="KW-0805">Transcription regulation</keyword>
<dbReference type="PROSITE" id="PS50949">
    <property type="entry name" value="HTH_GNTR"/>
    <property type="match status" value="1"/>
</dbReference>
<sequence length="132" mass="14534">LEQLEGEDVQLTIDFDSKIPLYTQIRDAIVSGIATGDLTNGTILPSIRALGNELGVNLHTVNKAYKELQREGFVEIQRGRGVVVHAHGSPNQAVAEVLRPALEKVVAEAVARHLDRDALHTMIDELYDDLKE</sequence>
<evidence type="ECO:0000259" key="4">
    <source>
        <dbReference type="PROSITE" id="PS50949"/>
    </source>
</evidence>
<keyword evidence="3" id="KW-0804">Transcription</keyword>
<dbReference type="InterPro" id="IPR036388">
    <property type="entry name" value="WH-like_DNA-bd_sf"/>
</dbReference>
<dbReference type="SUPFAM" id="SSF46785">
    <property type="entry name" value="Winged helix' DNA-binding domain"/>
    <property type="match status" value="1"/>
</dbReference>
<evidence type="ECO:0000313" key="6">
    <source>
        <dbReference type="Proteomes" id="UP000014264"/>
    </source>
</evidence>
<dbReference type="CDD" id="cd07377">
    <property type="entry name" value="WHTH_GntR"/>
    <property type="match status" value="1"/>
</dbReference>
<dbReference type="Gene3D" id="1.10.10.10">
    <property type="entry name" value="Winged helix-like DNA-binding domain superfamily/Winged helix DNA-binding domain"/>
    <property type="match status" value="1"/>
</dbReference>
<evidence type="ECO:0000256" key="3">
    <source>
        <dbReference type="ARBA" id="ARBA00023163"/>
    </source>
</evidence>
<dbReference type="PANTHER" id="PTHR38445">
    <property type="entry name" value="HTH-TYPE TRANSCRIPTIONAL REPRESSOR YTRA"/>
    <property type="match status" value="1"/>
</dbReference>
<organism evidence="5 6">
    <name type="scientific">Lacticaseibacillus paracasei subsp. paracasei Lpp14</name>
    <dbReference type="NCBI Taxonomy" id="1256204"/>
    <lineage>
        <taxon>Bacteria</taxon>
        <taxon>Bacillati</taxon>
        <taxon>Bacillota</taxon>
        <taxon>Bacilli</taxon>
        <taxon>Lactobacillales</taxon>
        <taxon>Lactobacillaceae</taxon>
        <taxon>Lacticaseibacillus</taxon>
    </lineage>
</organism>
<dbReference type="Proteomes" id="UP000014264">
    <property type="component" value="Unassembled WGS sequence"/>
</dbReference>